<evidence type="ECO:0000313" key="2">
    <source>
        <dbReference type="Proteomes" id="UP001465153"/>
    </source>
</evidence>
<gene>
    <name evidence="1" type="ORF">NBRC116591_16630</name>
</gene>
<comment type="caution">
    <text evidence="1">The sequence shown here is derived from an EMBL/GenBank/DDBJ whole genome shotgun (WGS) entry which is preliminary data.</text>
</comment>
<name>A0ABQ0A8C0_9GAMM</name>
<dbReference type="RefSeq" id="WP_353302506.1">
    <property type="nucleotide sequence ID" value="NZ_BAABWN010000005.1"/>
</dbReference>
<keyword evidence="2" id="KW-1185">Reference proteome</keyword>
<sequence length="113" mass="12418">MVDVSDVQKVFIKLAMAGTVKSGNTTAGMGWAIFDLDNPVDQCTSWVFQEYVELTSTIQWSTRVCGFSFASCTGDESPPVNQAPVADADFTVPRRSRGTCCPFIVYTQKQFCL</sequence>
<proteinExistence type="predicted"/>
<protein>
    <submittedName>
        <fullName evidence="1">Uncharacterized protein</fullName>
    </submittedName>
</protein>
<organism evidence="1 2">
    <name type="scientific">Sessilibacter corallicola</name>
    <dbReference type="NCBI Taxonomy" id="2904075"/>
    <lineage>
        <taxon>Bacteria</taxon>
        <taxon>Pseudomonadati</taxon>
        <taxon>Pseudomonadota</taxon>
        <taxon>Gammaproteobacteria</taxon>
        <taxon>Cellvibrionales</taxon>
        <taxon>Cellvibrionaceae</taxon>
        <taxon>Sessilibacter</taxon>
    </lineage>
</organism>
<evidence type="ECO:0000313" key="1">
    <source>
        <dbReference type="EMBL" id="GAA6167852.1"/>
    </source>
</evidence>
<dbReference type="EMBL" id="BAABWN010000005">
    <property type="protein sequence ID" value="GAA6167852.1"/>
    <property type="molecule type" value="Genomic_DNA"/>
</dbReference>
<reference evidence="1 2" key="1">
    <citation type="submission" date="2024-04" db="EMBL/GenBank/DDBJ databases">
        <title>Draft genome sequence of Sessilibacter corallicola NBRC 116591.</title>
        <authorList>
            <person name="Miyakawa T."/>
            <person name="Kusuya Y."/>
            <person name="Miura T."/>
        </authorList>
    </citation>
    <scope>NUCLEOTIDE SEQUENCE [LARGE SCALE GENOMIC DNA]</scope>
    <source>
        <strain evidence="1 2">KU-00831-HH</strain>
    </source>
</reference>
<accession>A0ABQ0A8C0</accession>
<dbReference type="Proteomes" id="UP001465153">
    <property type="component" value="Unassembled WGS sequence"/>
</dbReference>